<keyword evidence="6 9" id="KW-1133">Transmembrane helix</keyword>
<feature type="compositionally biased region" description="Basic residues" evidence="8">
    <location>
        <begin position="204"/>
        <end position="216"/>
    </location>
</feature>
<evidence type="ECO:0000256" key="6">
    <source>
        <dbReference type="ARBA" id="ARBA00022989"/>
    </source>
</evidence>
<protein>
    <submittedName>
        <fullName evidence="10">ACR3 family arsenite efflux pump ArsB</fullName>
    </submittedName>
</protein>
<keyword evidence="3" id="KW-0813">Transport</keyword>
<keyword evidence="7 9" id="KW-0472">Membrane</keyword>
<feature type="region of interest" description="Disordered" evidence="8">
    <location>
        <begin position="197"/>
        <end position="264"/>
    </location>
</feature>
<organism evidence="10 11">
    <name type="scientific">Microbacterium amylolyticum</name>
    <dbReference type="NCBI Taxonomy" id="936337"/>
    <lineage>
        <taxon>Bacteria</taxon>
        <taxon>Bacillati</taxon>
        <taxon>Actinomycetota</taxon>
        <taxon>Actinomycetes</taxon>
        <taxon>Micrococcales</taxon>
        <taxon>Microbacteriaceae</taxon>
        <taxon>Microbacterium</taxon>
    </lineage>
</organism>
<dbReference type="InterPro" id="IPR002657">
    <property type="entry name" value="BilAc:Na_symport/Acr3"/>
</dbReference>
<feature type="transmembrane region" description="Helical" evidence="9">
    <location>
        <begin position="127"/>
        <end position="146"/>
    </location>
</feature>
<dbReference type="Gene3D" id="1.20.1530.20">
    <property type="match status" value="1"/>
</dbReference>
<keyword evidence="5 9" id="KW-0812">Transmembrane</keyword>
<keyword evidence="11" id="KW-1185">Reference proteome</keyword>
<evidence type="ECO:0000256" key="3">
    <source>
        <dbReference type="ARBA" id="ARBA00022448"/>
    </source>
</evidence>
<dbReference type="InterPro" id="IPR038770">
    <property type="entry name" value="Na+/solute_symporter_sf"/>
</dbReference>
<feature type="transmembrane region" description="Helical" evidence="9">
    <location>
        <begin position="166"/>
        <end position="184"/>
    </location>
</feature>
<dbReference type="PANTHER" id="PTHR43057">
    <property type="entry name" value="ARSENITE EFFLUX TRANSPORTER"/>
    <property type="match status" value="1"/>
</dbReference>
<comment type="similarity">
    <text evidence="2">Belongs to the arsenical resistance-3 (ACR3) (TC 2.A.59) family.</text>
</comment>
<evidence type="ECO:0000256" key="9">
    <source>
        <dbReference type="SAM" id="Phobius"/>
    </source>
</evidence>
<evidence type="ECO:0000256" key="8">
    <source>
        <dbReference type="SAM" id="MobiDB-lite"/>
    </source>
</evidence>
<reference evidence="10 11" key="1">
    <citation type="submission" date="2021-03" db="EMBL/GenBank/DDBJ databases">
        <title>Sequencing the genomes of 1000 actinobacteria strains.</title>
        <authorList>
            <person name="Klenk H.-P."/>
        </authorList>
    </citation>
    <scope>NUCLEOTIDE SEQUENCE [LARGE SCALE GENOMIC DNA]</scope>
    <source>
        <strain evidence="10 11">DSM 24221</strain>
    </source>
</reference>
<evidence type="ECO:0000313" key="10">
    <source>
        <dbReference type="EMBL" id="MBP2436039.1"/>
    </source>
</evidence>
<comment type="subcellular location">
    <subcellularLocation>
        <location evidence="1">Cell membrane</location>
        <topology evidence="1">Multi-pass membrane protein</topology>
    </subcellularLocation>
</comment>
<feature type="compositionally biased region" description="Polar residues" evidence="8">
    <location>
        <begin position="253"/>
        <end position="264"/>
    </location>
</feature>
<feature type="transmembrane region" description="Helical" evidence="9">
    <location>
        <begin position="97"/>
        <end position="115"/>
    </location>
</feature>
<proteinExistence type="inferred from homology"/>
<comment type="caution">
    <text evidence="10">The sequence shown here is derived from an EMBL/GenBank/DDBJ whole genome shotgun (WGS) entry which is preliminary data.</text>
</comment>
<dbReference type="PANTHER" id="PTHR43057:SF1">
    <property type="entry name" value="ARSENICAL-RESISTANCE PROTEIN 3"/>
    <property type="match status" value="1"/>
</dbReference>
<dbReference type="Pfam" id="PF01758">
    <property type="entry name" value="SBF"/>
    <property type="match status" value="1"/>
</dbReference>
<evidence type="ECO:0000256" key="5">
    <source>
        <dbReference type="ARBA" id="ARBA00022692"/>
    </source>
</evidence>
<dbReference type="InterPro" id="IPR004706">
    <property type="entry name" value="Arsenical-R_Acr3"/>
</dbReference>
<evidence type="ECO:0000313" key="11">
    <source>
        <dbReference type="Proteomes" id="UP001519362"/>
    </source>
</evidence>
<keyword evidence="4" id="KW-1003">Cell membrane</keyword>
<feature type="transmembrane region" description="Helical" evidence="9">
    <location>
        <begin position="71"/>
        <end position="91"/>
    </location>
</feature>
<dbReference type="EMBL" id="JAGIOL010000001">
    <property type="protein sequence ID" value="MBP2436039.1"/>
    <property type="molecule type" value="Genomic_DNA"/>
</dbReference>
<dbReference type="Proteomes" id="UP001519362">
    <property type="component" value="Unassembled WGS sequence"/>
</dbReference>
<feature type="transmembrane region" description="Helical" evidence="9">
    <location>
        <begin position="42"/>
        <end position="59"/>
    </location>
</feature>
<evidence type="ECO:0000256" key="4">
    <source>
        <dbReference type="ARBA" id="ARBA00022475"/>
    </source>
</evidence>
<accession>A0ABS4ZFJ4</accession>
<evidence type="ECO:0000256" key="7">
    <source>
        <dbReference type="ARBA" id="ARBA00023136"/>
    </source>
</evidence>
<evidence type="ECO:0000256" key="2">
    <source>
        <dbReference type="ARBA" id="ARBA00010110"/>
    </source>
</evidence>
<dbReference type="RefSeq" id="WP_210007959.1">
    <property type="nucleotide sequence ID" value="NZ_JAGIOL010000001.1"/>
</dbReference>
<sequence>MLRREAPAWAMTALLLTAIVLGSTIGVMSPRAGDALQEGVDPLILLLIGALVFAVRVDALPSLRRAPRTALIAIGLNFLIVPLIAVPLTLILVPDDALRLGVLIYCLAPCTDWFLGFTRLAGGDMATGAALIPVQMLLQLALYPVWLMVFAGEQVGSVFGEAGESLLLWFAAPVGLAIALRILLRFAARSSLRRRLTPVPAPTRRTRPRHDHHLGAKRSGDARRDAGGLPGSPRRRRGHRSGHADRVPAPDSCHTSAPTTRSRG</sequence>
<gene>
    <name evidence="10" type="ORF">JOF34_000625</name>
</gene>
<name>A0ABS4ZFJ4_9MICO</name>
<evidence type="ECO:0000256" key="1">
    <source>
        <dbReference type="ARBA" id="ARBA00004651"/>
    </source>
</evidence>